<dbReference type="NCBIfam" id="TIGR01755">
    <property type="entry name" value="flav_wrbA"/>
    <property type="match status" value="1"/>
</dbReference>
<keyword evidence="2" id="KW-0285">Flavoprotein</keyword>
<dbReference type="NCBIfam" id="NF002999">
    <property type="entry name" value="PRK03767.1"/>
    <property type="match status" value="1"/>
</dbReference>
<dbReference type="SUPFAM" id="SSF52218">
    <property type="entry name" value="Flavoproteins"/>
    <property type="match status" value="1"/>
</dbReference>
<dbReference type="AlphaFoldDB" id="A0A679JG96"/>
<keyword evidence="3" id="KW-0288">FMN</keyword>
<evidence type="ECO:0000256" key="4">
    <source>
        <dbReference type="ARBA" id="ARBA00029652"/>
    </source>
</evidence>
<dbReference type="InterPro" id="IPR005025">
    <property type="entry name" value="FMN_Rdtase-like_dom"/>
</dbReference>
<sequence>MSKTKVLIAFYSRNSSTELLAQAVAQGAAAEGAEVRLRRAREFVTPEAMRQAPGWAERASEMNARYEAPTEADADWADAIVFGTPTRFGSIASELKAYIDSLGGLWFQGKLNGKVGSVFGSASSKHGGNESTLLSIYAPMAHLGLIIVPLGYADPAMFAAGTPYGATHISHQDSVMPGAEELAVANYQGRRVASTARALRAARQPSPEVPEVA</sequence>
<evidence type="ECO:0000256" key="3">
    <source>
        <dbReference type="ARBA" id="ARBA00022643"/>
    </source>
</evidence>
<evidence type="ECO:0000256" key="1">
    <source>
        <dbReference type="ARBA" id="ARBA00006961"/>
    </source>
</evidence>
<reference evidence="6" key="1">
    <citation type="submission" date="2019-12" db="EMBL/GenBank/DDBJ databases">
        <authorList>
            <person name="Cremers G."/>
        </authorList>
    </citation>
    <scope>NUCLEOTIDE SEQUENCE</scope>
    <source>
        <strain evidence="6">Vvax</strain>
    </source>
</reference>
<dbReference type="GO" id="GO:0016020">
    <property type="term" value="C:membrane"/>
    <property type="evidence" value="ECO:0007669"/>
    <property type="project" value="TreeGrafter"/>
</dbReference>
<dbReference type="InterPro" id="IPR008254">
    <property type="entry name" value="Flavodoxin/NO_synth"/>
</dbReference>
<evidence type="ECO:0000313" key="6">
    <source>
        <dbReference type="EMBL" id="CAA2109468.1"/>
    </source>
</evidence>
<feature type="domain" description="Flavodoxin-like" evidence="5">
    <location>
        <begin position="6"/>
        <end position="183"/>
    </location>
</feature>
<proteinExistence type="inferred from homology"/>
<dbReference type="GO" id="GO:0010181">
    <property type="term" value="F:FMN binding"/>
    <property type="evidence" value="ECO:0007669"/>
    <property type="project" value="InterPro"/>
</dbReference>
<dbReference type="RefSeq" id="WP_339093423.1">
    <property type="nucleotide sequence ID" value="NZ_LR743508.1"/>
</dbReference>
<dbReference type="PANTHER" id="PTHR30546">
    <property type="entry name" value="FLAVODOXIN-RELATED PROTEIN WRBA-RELATED"/>
    <property type="match status" value="1"/>
</dbReference>
<dbReference type="InterPro" id="IPR029039">
    <property type="entry name" value="Flavoprotein-like_sf"/>
</dbReference>
<dbReference type="EMBL" id="LR743508">
    <property type="protein sequence ID" value="CAA2109468.1"/>
    <property type="molecule type" value="Genomic_DNA"/>
</dbReference>
<protein>
    <recommendedName>
        <fullName evidence="4">Flavoprotein WrbA</fullName>
    </recommendedName>
</protein>
<dbReference type="GO" id="GO:0003955">
    <property type="term" value="F:NAD(P)H dehydrogenase (quinone) activity"/>
    <property type="evidence" value="ECO:0007669"/>
    <property type="project" value="InterPro"/>
</dbReference>
<dbReference type="PROSITE" id="PS50902">
    <property type="entry name" value="FLAVODOXIN_LIKE"/>
    <property type="match status" value="1"/>
</dbReference>
<accession>A0A679JG96</accession>
<gene>
    <name evidence="6" type="primary">wrbA_1</name>
    <name evidence="6" type="ORF">VVAX_05739</name>
</gene>
<comment type="similarity">
    <text evidence="1">Belongs to the WrbA family.</text>
</comment>
<dbReference type="Pfam" id="PF03358">
    <property type="entry name" value="FMN_red"/>
    <property type="match status" value="1"/>
</dbReference>
<dbReference type="InterPro" id="IPR010089">
    <property type="entry name" value="Flavoprotein_WrbA-like"/>
</dbReference>
<organism evidence="6">
    <name type="scientific">Variovorax paradoxus</name>
    <dbReference type="NCBI Taxonomy" id="34073"/>
    <lineage>
        <taxon>Bacteria</taxon>
        <taxon>Pseudomonadati</taxon>
        <taxon>Pseudomonadota</taxon>
        <taxon>Betaproteobacteria</taxon>
        <taxon>Burkholderiales</taxon>
        <taxon>Comamonadaceae</taxon>
        <taxon>Variovorax</taxon>
    </lineage>
</organism>
<dbReference type="Gene3D" id="3.40.50.360">
    <property type="match status" value="1"/>
</dbReference>
<dbReference type="PANTHER" id="PTHR30546:SF23">
    <property type="entry name" value="FLAVOPROTEIN-LIKE PROTEIN YCP4-RELATED"/>
    <property type="match status" value="1"/>
</dbReference>
<name>A0A679JG96_VARPD</name>
<keyword evidence="6" id="KW-0560">Oxidoreductase</keyword>
<evidence type="ECO:0000256" key="2">
    <source>
        <dbReference type="ARBA" id="ARBA00022630"/>
    </source>
</evidence>
<evidence type="ECO:0000259" key="5">
    <source>
        <dbReference type="PROSITE" id="PS50902"/>
    </source>
</evidence>